<feature type="compositionally biased region" description="Basic and acidic residues" evidence="1">
    <location>
        <begin position="23"/>
        <end position="34"/>
    </location>
</feature>
<dbReference type="EMBL" id="BSYO01000003">
    <property type="protein sequence ID" value="GMH01664.1"/>
    <property type="molecule type" value="Genomic_DNA"/>
</dbReference>
<protein>
    <submittedName>
        <fullName evidence="2">Uncharacterized protein</fullName>
    </submittedName>
</protein>
<reference evidence="2" key="1">
    <citation type="submission" date="2023-05" db="EMBL/GenBank/DDBJ databases">
        <title>Nepenthes gracilis genome sequencing.</title>
        <authorList>
            <person name="Fukushima K."/>
        </authorList>
    </citation>
    <scope>NUCLEOTIDE SEQUENCE</scope>
    <source>
        <strain evidence="2">SING2019-196</strain>
    </source>
</reference>
<keyword evidence="3" id="KW-1185">Reference proteome</keyword>
<organism evidence="2 3">
    <name type="scientific">Nepenthes gracilis</name>
    <name type="common">Slender pitcher plant</name>
    <dbReference type="NCBI Taxonomy" id="150966"/>
    <lineage>
        <taxon>Eukaryota</taxon>
        <taxon>Viridiplantae</taxon>
        <taxon>Streptophyta</taxon>
        <taxon>Embryophyta</taxon>
        <taxon>Tracheophyta</taxon>
        <taxon>Spermatophyta</taxon>
        <taxon>Magnoliopsida</taxon>
        <taxon>eudicotyledons</taxon>
        <taxon>Gunneridae</taxon>
        <taxon>Pentapetalae</taxon>
        <taxon>Caryophyllales</taxon>
        <taxon>Nepenthaceae</taxon>
        <taxon>Nepenthes</taxon>
    </lineage>
</organism>
<dbReference type="Proteomes" id="UP001279734">
    <property type="component" value="Unassembled WGS sequence"/>
</dbReference>
<feature type="compositionally biased region" description="Low complexity" evidence="1">
    <location>
        <begin position="7"/>
        <end position="18"/>
    </location>
</feature>
<proteinExistence type="predicted"/>
<sequence length="146" mass="15978">MLEVHPRCSSSAARSSGGLQKIRRGESSGARGEEPGAMARGARRVHGRRLQAIWRQGSCRSSGWRRAPDILAKRSKIHKDIRRTATRGRGVAATEGLVELTLHGQHLMLTGPSVARLVLKLSSERSKGLGFITCAQTKAERFEAKR</sequence>
<evidence type="ECO:0000256" key="1">
    <source>
        <dbReference type="SAM" id="MobiDB-lite"/>
    </source>
</evidence>
<comment type="caution">
    <text evidence="2">The sequence shown here is derived from an EMBL/GenBank/DDBJ whole genome shotgun (WGS) entry which is preliminary data.</text>
</comment>
<gene>
    <name evidence="2" type="ORF">Nepgr_003503</name>
</gene>
<accession>A0AAD3XDP2</accession>
<evidence type="ECO:0000313" key="2">
    <source>
        <dbReference type="EMBL" id="GMH01664.1"/>
    </source>
</evidence>
<feature type="region of interest" description="Disordered" evidence="1">
    <location>
        <begin position="1"/>
        <end position="46"/>
    </location>
</feature>
<evidence type="ECO:0000313" key="3">
    <source>
        <dbReference type="Proteomes" id="UP001279734"/>
    </source>
</evidence>
<name>A0AAD3XDP2_NEPGR</name>
<dbReference type="AlphaFoldDB" id="A0AAD3XDP2"/>